<sequence length="30" mass="3419">VFNFRLGSLIIKLVMAGYFGCEIFQRLLGL</sequence>
<gene>
    <name evidence="1" type="ORF">METZ01_LOCUS480264</name>
</gene>
<feature type="non-terminal residue" evidence="1">
    <location>
        <position position="1"/>
    </location>
</feature>
<dbReference type="AlphaFoldDB" id="A0A383C5W4"/>
<dbReference type="EMBL" id="UINC01205988">
    <property type="protein sequence ID" value="SVE27410.1"/>
    <property type="molecule type" value="Genomic_DNA"/>
</dbReference>
<protein>
    <submittedName>
        <fullName evidence="1">Uncharacterized protein</fullName>
    </submittedName>
</protein>
<evidence type="ECO:0000313" key="1">
    <source>
        <dbReference type="EMBL" id="SVE27410.1"/>
    </source>
</evidence>
<organism evidence="1">
    <name type="scientific">marine metagenome</name>
    <dbReference type="NCBI Taxonomy" id="408172"/>
    <lineage>
        <taxon>unclassified sequences</taxon>
        <taxon>metagenomes</taxon>
        <taxon>ecological metagenomes</taxon>
    </lineage>
</organism>
<reference evidence="1" key="1">
    <citation type="submission" date="2018-05" db="EMBL/GenBank/DDBJ databases">
        <authorList>
            <person name="Lanie J.A."/>
            <person name="Ng W.-L."/>
            <person name="Kazmierczak K.M."/>
            <person name="Andrzejewski T.M."/>
            <person name="Davidsen T.M."/>
            <person name="Wayne K.J."/>
            <person name="Tettelin H."/>
            <person name="Glass J.I."/>
            <person name="Rusch D."/>
            <person name="Podicherti R."/>
            <person name="Tsui H.-C.T."/>
            <person name="Winkler M.E."/>
        </authorList>
    </citation>
    <scope>NUCLEOTIDE SEQUENCE</scope>
</reference>
<accession>A0A383C5W4</accession>
<name>A0A383C5W4_9ZZZZ</name>
<proteinExistence type="predicted"/>